<dbReference type="InterPro" id="IPR001128">
    <property type="entry name" value="Cyt_P450"/>
</dbReference>
<dbReference type="EMBL" id="JANKHO010000097">
    <property type="protein sequence ID" value="KAJ3515430.1"/>
    <property type="molecule type" value="Genomic_DNA"/>
</dbReference>
<keyword evidence="3" id="KW-0012">Acyltransferase</keyword>
<evidence type="ECO:0000256" key="2">
    <source>
        <dbReference type="ARBA" id="ARBA00022679"/>
    </source>
</evidence>
<dbReference type="PANTHER" id="PTHR22589">
    <property type="entry name" value="CARNITINE O-ACYLTRANSFERASE"/>
    <property type="match status" value="1"/>
</dbReference>
<dbReference type="Gene3D" id="3.30.559.70">
    <property type="entry name" value="Choline/Carnitine o-acyltransferase, domain 2"/>
    <property type="match status" value="1"/>
</dbReference>
<feature type="active site" description="Proton acceptor" evidence="4">
    <location>
        <position position="919"/>
    </location>
</feature>
<keyword evidence="5" id="KW-0479">Metal-binding</keyword>
<dbReference type="Pfam" id="PF00755">
    <property type="entry name" value="Carn_acyltransf"/>
    <property type="match status" value="1"/>
</dbReference>
<dbReference type="PRINTS" id="PR00385">
    <property type="entry name" value="P450"/>
</dbReference>
<dbReference type="InterPro" id="IPR039551">
    <property type="entry name" value="Cho/carn_acyl_trans"/>
</dbReference>
<evidence type="ECO:0000256" key="6">
    <source>
        <dbReference type="SAM" id="SignalP"/>
    </source>
</evidence>
<dbReference type="CDD" id="cd11069">
    <property type="entry name" value="CYP_FUM15-like"/>
    <property type="match status" value="1"/>
</dbReference>
<keyword evidence="5" id="KW-0408">Iron</keyword>
<name>A0A9W8MZF6_9AGAR</name>
<evidence type="ECO:0000256" key="3">
    <source>
        <dbReference type="ARBA" id="ARBA00023315"/>
    </source>
</evidence>
<dbReference type="InterPro" id="IPR023213">
    <property type="entry name" value="CAT-like_dom_sf"/>
</dbReference>
<dbReference type="SUPFAM" id="SSF52777">
    <property type="entry name" value="CoA-dependent acyltransferases"/>
    <property type="match status" value="2"/>
</dbReference>
<keyword evidence="9" id="KW-1185">Reference proteome</keyword>
<keyword evidence="6" id="KW-0732">Signal</keyword>
<evidence type="ECO:0000256" key="1">
    <source>
        <dbReference type="ARBA" id="ARBA00005232"/>
    </source>
</evidence>
<evidence type="ECO:0000313" key="9">
    <source>
        <dbReference type="Proteomes" id="UP001148786"/>
    </source>
</evidence>
<comment type="caution">
    <text evidence="8">The sequence shown here is derived from an EMBL/GenBank/DDBJ whole genome shotgun (WGS) entry which is preliminary data.</text>
</comment>
<feature type="domain" description="Choline/carnitine acyltransferase" evidence="7">
    <location>
        <begin position="577"/>
        <end position="1192"/>
    </location>
</feature>
<dbReference type="PRINTS" id="PR00463">
    <property type="entry name" value="EP450I"/>
</dbReference>
<dbReference type="Gene3D" id="3.30.559.10">
    <property type="entry name" value="Chloramphenicol acetyltransferase-like domain"/>
    <property type="match status" value="1"/>
</dbReference>
<comment type="similarity">
    <text evidence="1">Belongs to the carnitine/choline acetyltransferase family.</text>
</comment>
<dbReference type="Pfam" id="PF00067">
    <property type="entry name" value="p450"/>
    <property type="match status" value="1"/>
</dbReference>
<keyword evidence="5" id="KW-0349">Heme</keyword>
<evidence type="ECO:0000259" key="7">
    <source>
        <dbReference type="Pfam" id="PF00755"/>
    </source>
</evidence>
<reference evidence="8" key="1">
    <citation type="submission" date="2022-07" db="EMBL/GenBank/DDBJ databases">
        <title>Genome Sequence of Agrocybe chaxingu.</title>
        <authorList>
            <person name="Buettner E."/>
        </authorList>
    </citation>
    <scope>NUCLEOTIDE SEQUENCE</scope>
    <source>
        <strain evidence="8">MP-N11</strain>
    </source>
</reference>
<dbReference type="OrthoDB" id="240216at2759"/>
<dbReference type="GO" id="GO:0005506">
    <property type="term" value="F:iron ion binding"/>
    <property type="evidence" value="ECO:0007669"/>
    <property type="project" value="InterPro"/>
</dbReference>
<dbReference type="InterPro" id="IPR000542">
    <property type="entry name" value="Carn_acyl_trans"/>
</dbReference>
<feature type="chain" id="PRO_5040782597" description="Choline/carnitine acyltransferase domain-containing protein" evidence="6">
    <location>
        <begin position="31"/>
        <end position="1219"/>
    </location>
</feature>
<sequence length="1219" mass="137817">MPHPLCETLSLAVLMMVGLLFLRRRHRTVLDNIPGPQPRSWITGSLDDIWNRRGWDYHRKIAETYGSVLRVKGLFGANNLYVFDPKALQHILIEDQDIFEETETFLETNKIIYGDGIFTTLGDRHRYQRKMLNSIFSIAHLREMTPIFYGVTSKLRETFSTLTQSGPAEVDILMWTTRLSLELVGQAGLGYTFDDLEQGSVPHVYGLASKELLPLVAEASAFMRNLLVPYIVRMGPPRFRRFLVNWLPMEQIHRVRNIVDTLHNTSVEIFEAKKQALEQGDTASAAQSGGGKDIITNLMKANLHLSDDDKLSEGEILGQITSLTFAATDTTSSALCRTIHLLSTHKNVQKKLRDEIRIARDSACGEDFEYDTLISLPYLDAICKETLRLYPPITTFMRNARQDAILPLSAPIKGVDGLDIHEIHVPKGTDVFVSIVSSNRNPQVWGPDAYEWKPERWLQPLPESVSNARIPGVLPHLLTFFAGGRSCTGFKFAQLEMKVVLTILVEGFEFSPSDKDIVWQMTSITTPNLDFESTANDTISTVDLVLISLLAYHAQDRHCASGAYADAFIVNGNLFYRYLASLEPFLLEDETRGGMTFSSAYALRKKWANEFESGIGHVLQERLIALDKVSPYNWLDDNFWVDKAYLEWRAPLLVNSNWWLAFNEDPLIPRSALSGETNNNRVGTTFWQLRRASWLMHRMLQFKDNAFETAKASEASSAGAWMMESIEKMFNICRIPESFCDTLSELPPNSTRSARSILLMVHDWCYSVVVYHPPDPENPKAPLKLLSPGEIEARLRDVILDVEKRLAHGEKAFPVGALSADERDYWARNLKYLLALSPKNRRSHQAVQHTIMGLSLEHVTYIIPPSLRHLHQRSSSQTSLDSHLHTIRGTTQNFSNRFFDKTFTLIVDPSTRAGAAGEHSPVDALVPSIVAEYGVVESVDAEAFKLQATSRNQADEPSWERLDWVADKNLWKESRAAADRATKVLENSDDSVLWFEKYGTDWIKGLGNYKFSPDGFIQMAMQLAWYRSRGGFTATYETVLTRMFKHGRTETLRTFSRESRLWVLSMVNPQATHSEQFNLLREAVASHSRRTREAMTGCGIDRHLLGLQLLLRPLNGESAALFEDELFERSSQWKLSTSGLSAGLLFKGTGFGAAYEDGYGINYLAAPDRFKFGIEAKFSSSLTSVQLFKDAIVAALEDMHLLCQQVVEQDMTPRSISYL</sequence>
<protein>
    <recommendedName>
        <fullName evidence="7">Choline/carnitine acyltransferase domain-containing protein</fullName>
    </recommendedName>
</protein>
<dbReference type="SUPFAM" id="SSF48264">
    <property type="entry name" value="Cytochrome P450"/>
    <property type="match status" value="1"/>
</dbReference>
<dbReference type="GO" id="GO:0016705">
    <property type="term" value="F:oxidoreductase activity, acting on paired donors, with incorporation or reduction of molecular oxygen"/>
    <property type="evidence" value="ECO:0007669"/>
    <property type="project" value="InterPro"/>
</dbReference>
<keyword evidence="2" id="KW-0808">Transferase</keyword>
<dbReference type="PANTHER" id="PTHR22589:SF107">
    <property type="entry name" value="CHOLINE_CARNITINE ACYLTRANSFERASE DOMAIN-CONTAINING PROTEIN"/>
    <property type="match status" value="1"/>
</dbReference>
<dbReference type="GO" id="GO:0020037">
    <property type="term" value="F:heme binding"/>
    <property type="evidence" value="ECO:0007669"/>
    <property type="project" value="InterPro"/>
</dbReference>
<evidence type="ECO:0000313" key="8">
    <source>
        <dbReference type="EMBL" id="KAJ3515430.1"/>
    </source>
</evidence>
<feature type="signal peptide" evidence="6">
    <location>
        <begin position="1"/>
        <end position="30"/>
    </location>
</feature>
<evidence type="ECO:0000256" key="4">
    <source>
        <dbReference type="PIRSR" id="PIRSR600542-1"/>
    </source>
</evidence>
<feature type="binding site" description="axial binding residue" evidence="5">
    <location>
        <position position="487"/>
    </location>
    <ligand>
        <name>heme</name>
        <dbReference type="ChEBI" id="CHEBI:30413"/>
    </ligand>
    <ligandPart>
        <name>Fe</name>
        <dbReference type="ChEBI" id="CHEBI:18248"/>
    </ligandPart>
</feature>
<dbReference type="InterPro" id="IPR042231">
    <property type="entry name" value="Cho/carn_acyl_trans_2"/>
</dbReference>
<organism evidence="8 9">
    <name type="scientific">Agrocybe chaxingu</name>
    <dbReference type="NCBI Taxonomy" id="84603"/>
    <lineage>
        <taxon>Eukaryota</taxon>
        <taxon>Fungi</taxon>
        <taxon>Dikarya</taxon>
        <taxon>Basidiomycota</taxon>
        <taxon>Agaricomycotina</taxon>
        <taxon>Agaricomycetes</taxon>
        <taxon>Agaricomycetidae</taxon>
        <taxon>Agaricales</taxon>
        <taxon>Agaricineae</taxon>
        <taxon>Strophariaceae</taxon>
        <taxon>Agrocybe</taxon>
    </lineage>
</organism>
<evidence type="ECO:0000256" key="5">
    <source>
        <dbReference type="PIRSR" id="PIRSR602401-1"/>
    </source>
</evidence>
<dbReference type="InterPro" id="IPR036396">
    <property type="entry name" value="Cyt_P450_sf"/>
</dbReference>
<proteinExistence type="inferred from homology"/>
<comment type="cofactor">
    <cofactor evidence="5">
        <name>heme</name>
        <dbReference type="ChEBI" id="CHEBI:30413"/>
    </cofactor>
</comment>
<dbReference type="GO" id="GO:0016746">
    <property type="term" value="F:acyltransferase activity"/>
    <property type="evidence" value="ECO:0007669"/>
    <property type="project" value="UniProtKB-KW"/>
</dbReference>
<dbReference type="Gene3D" id="1.10.630.10">
    <property type="entry name" value="Cytochrome P450"/>
    <property type="match status" value="1"/>
</dbReference>
<dbReference type="AlphaFoldDB" id="A0A9W8MZF6"/>
<dbReference type="Proteomes" id="UP001148786">
    <property type="component" value="Unassembled WGS sequence"/>
</dbReference>
<dbReference type="GO" id="GO:0004497">
    <property type="term" value="F:monooxygenase activity"/>
    <property type="evidence" value="ECO:0007669"/>
    <property type="project" value="InterPro"/>
</dbReference>
<gene>
    <name evidence="8" type="ORF">NLJ89_g1767</name>
</gene>
<dbReference type="InterPro" id="IPR002401">
    <property type="entry name" value="Cyt_P450_E_grp-I"/>
</dbReference>
<accession>A0A9W8MZF6</accession>